<accession>A0ABT8KWC5</accession>
<name>A0ABT8KWC5_9BACT</name>
<keyword evidence="1" id="KW-0472">Membrane</keyword>
<feature type="transmembrane region" description="Helical" evidence="1">
    <location>
        <begin position="12"/>
        <end position="33"/>
    </location>
</feature>
<dbReference type="EMBL" id="JAUJEA010000014">
    <property type="protein sequence ID" value="MDN5205031.1"/>
    <property type="molecule type" value="Genomic_DNA"/>
</dbReference>
<dbReference type="RefSeq" id="WP_346755055.1">
    <property type="nucleotide sequence ID" value="NZ_JAUJEA010000014.1"/>
</dbReference>
<proteinExistence type="predicted"/>
<protein>
    <recommendedName>
        <fullName evidence="4">Beta-carotene 15,15'-monooxygenase</fullName>
    </recommendedName>
</protein>
<keyword evidence="1" id="KW-1133">Transmembrane helix</keyword>
<evidence type="ECO:0000313" key="2">
    <source>
        <dbReference type="EMBL" id="MDN5205031.1"/>
    </source>
</evidence>
<gene>
    <name evidence="2" type="ORF">QQ008_26820</name>
</gene>
<evidence type="ECO:0000256" key="1">
    <source>
        <dbReference type="SAM" id="Phobius"/>
    </source>
</evidence>
<dbReference type="Proteomes" id="UP001172082">
    <property type="component" value="Unassembled WGS sequence"/>
</dbReference>
<reference evidence="2" key="1">
    <citation type="submission" date="2023-06" db="EMBL/GenBank/DDBJ databases">
        <title>Genomic of Parafulvivirga corallium.</title>
        <authorList>
            <person name="Wang G."/>
        </authorList>
    </citation>
    <scope>NUCLEOTIDE SEQUENCE</scope>
    <source>
        <strain evidence="2">BMA10</strain>
    </source>
</reference>
<feature type="transmembrane region" description="Helical" evidence="1">
    <location>
        <begin position="39"/>
        <end position="61"/>
    </location>
</feature>
<evidence type="ECO:0008006" key="4">
    <source>
        <dbReference type="Google" id="ProtNLM"/>
    </source>
</evidence>
<feature type="transmembrane region" description="Helical" evidence="1">
    <location>
        <begin position="68"/>
        <end position="86"/>
    </location>
</feature>
<organism evidence="2 3">
    <name type="scientific">Splendidivirga corallicola</name>
    <dbReference type="NCBI Taxonomy" id="3051826"/>
    <lineage>
        <taxon>Bacteria</taxon>
        <taxon>Pseudomonadati</taxon>
        <taxon>Bacteroidota</taxon>
        <taxon>Cytophagia</taxon>
        <taxon>Cytophagales</taxon>
        <taxon>Splendidivirgaceae</taxon>
        <taxon>Splendidivirga</taxon>
    </lineage>
</organism>
<feature type="transmembrane region" description="Helical" evidence="1">
    <location>
        <begin position="98"/>
        <end position="117"/>
    </location>
</feature>
<sequence length="342" mass="38594">MNATLSLKSPLLIFGLPILIFVSMILLTISPIFKTEPSALALGITYDLTLTAPLIYLLLIWKRNIPKITVVPFFVAGVIIATFLLPKEEQFHLNIIKTWVLPLIELGVVSTIVYKVIKTIRIFRAHRYADTDFLSILRTTTQKSFGEGTVANILAFEIATIYYSLLSWKNKTDKRISQFTYHRESGSIALFVTVALIVVIETFVVHILVANWSTLAAWILTVSSIYVALQIMAHIKAMYQRPIVMTKDQLILRYGLTGDTTIDIPNIHQITLSSNAPEDSEQVKRLSPLKDMEPHNVILSLKSPQEILGIYGKKSEYQTLLLHIDKKEDFKQALEDQIALIG</sequence>
<feature type="transmembrane region" description="Helical" evidence="1">
    <location>
        <begin position="215"/>
        <end position="235"/>
    </location>
</feature>
<comment type="caution">
    <text evidence="2">The sequence shown here is derived from an EMBL/GenBank/DDBJ whole genome shotgun (WGS) entry which is preliminary data.</text>
</comment>
<evidence type="ECO:0000313" key="3">
    <source>
        <dbReference type="Proteomes" id="UP001172082"/>
    </source>
</evidence>
<feature type="transmembrane region" description="Helical" evidence="1">
    <location>
        <begin position="188"/>
        <end position="209"/>
    </location>
</feature>
<keyword evidence="1" id="KW-0812">Transmembrane</keyword>
<keyword evidence="3" id="KW-1185">Reference proteome</keyword>